<feature type="domain" description="Protein kinase" evidence="3">
    <location>
        <begin position="20"/>
        <end position="318"/>
    </location>
</feature>
<feature type="region of interest" description="Disordered" evidence="2">
    <location>
        <begin position="1133"/>
        <end position="1223"/>
    </location>
</feature>
<feature type="compositionally biased region" description="Polar residues" evidence="2">
    <location>
        <begin position="469"/>
        <end position="480"/>
    </location>
</feature>
<dbReference type="RefSeq" id="XP_064851753.1">
    <property type="nucleotide sequence ID" value="XM_064995681.1"/>
</dbReference>
<feature type="region of interest" description="Disordered" evidence="2">
    <location>
        <begin position="715"/>
        <end position="775"/>
    </location>
</feature>
<dbReference type="GO" id="GO:0005524">
    <property type="term" value="F:ATP binding"/>
    <property type="evidence" value="ECO:0007669"/>
    <property type="project" value="InterPro"/>
</dbReference>
<feature type="compositionally biased region" description="Polar residues" evidence="2">
    <location>
        <begin position="1070"/>
        <end position="1088"/>
    </location>
</feature>
<dbReference type="PANTHER" id="PTHR22967:SF65">
    <property type="entry name" value="SERINE_THREONINE-PROTEIN KINASE AKL1"/>
    <property type="match status" value="1"/>
</dbReference>
<feature type="compositionally biased region" description="Polar residues" evidence="2">
    <location>
        <begin position="377"/>
        <end position="412"/>
    </location>
</feature>
<sequence>MDKFKRLEPGKKLRVGSHECSIISYLSEGGFAHIYKVQISPPENNSDVACLKRVLVKDKTGLSQLRTEVKVMQKLVGCPNIVQYYDSHASRLSTVDSNEKLGYEVLVLMELCPNKSLLDFMNTRLKTKLKEIEILKIMYDISIAVSQLHYLPKPLIHRDIKIENVLIDAHRNFKLCDFGSTCHIIPPAKTKEQFDNLYQDILHQTTPQYRCPEMIDLNRRLPIDEKSDIWALGVFLYKLCFYITPFETQGQMAILNGTFSFPPVPRYSDSLKHLIIVMLQANPDYRPNIYQVVEIVCGMSNLTVPILDKYETGPHQYFQMLNNSRNNNPQNAYYHPPVQQPQHPYQHHAPQQQTSPPPEKFPYQQSSSNISGMVPQQLPSAGSIPSSFPQMDQSYYPAQQNQPPAVHSQYNQGPPPGYNVYPRSNNSDPDKDQNNIKSLTETLLQTTNEMIEDNDILKSTKPAQKQADKNNQSRSENSDLIDNAEVRYPSVDEFNNSFFEMADPGKASSFQGSYPAYNFGSTVFNEDSELLKKPNSGYNNNSSSTTNFLVPNKSNISQSGNNILYNSSSSINLTQTNDSNDFYVFEHDSSKSKSPSRQPSMKSRVSGKASRPTSYIELTQNHLYQNVPPNTDNTEYEFSFADNSRFELDDGQSQKSQYNTTLNEGDDMNTGVSMVDHSLMVDENNLLDFDDNNEDFFKKVPQPNQISQILQSNVDGAGNTQNLSEMRPKTPSNNPFPMTDNYSAYKGSPATTQKYHSGSDKNPWANSNAINKPNSSLFPLTSDNVKCSNIEIEREKSTSKIPEKHINELFLHTKSMVNDVIDHDDLVSPNSTLKFKIEGGPNDQKYRNDLKIKRKSENNMETLDTRLHKLSINTDFDRPYMLPYPKDQEPLLDIESPNGDSKSSSRNPQYTSLMTDHQQSDNQSSKLTQMLAPSNISSDGYGSVKSAHKIRELVNATEEIEVDLSSNSSIGQDEVEVEEEDPLKFLSNIQSVKSKMGSTSASHKPQADSPVDEFGNNDNIPTLPRMKSYTSDSGKSSPVGVSPVDGLFEKKGPKKSRFSNTFSKPRFKMRSNNGNFSDVISQSPPNSSESDKKGSIGATSTTSVHGMNSGAINANDFTSPISLDMSTKKKFGTIFSDSEDDNSIISDIKDDDIKTNEVELEKSRKNSSSSENKYSRKNSSSSENKGSSLENKKISRREKVRSFLGGSNHHYMHYGNANGSNTK</sequence>
<keyword evidence="5" id="KW-1185">Reference proteome</keyword>
<feature type="compositionally biased region" description="Polar residues" evidence="2">
    <location>
        <begin position="898"/>
        <end position="927"/>
    </location>
</feature>
<dbReference type="AlphaFoldDB" id="A0AAV5QKS0"/>
<dbReference type="EMBL" id="BTFZ01000003">
    <property type="protein sequence ID" value="GMM34753.1"/>
    <property type="molecule type" value="Genomic_DNA"/>
</dbReference>
<feature type="compositionally biased region" description="Low complexity" evidence="2">
    <location>
        <begin position="1031"/>
        <end position="1046"/>
    </location>
</feature>
<protein>
    <submittedName>
        <fullName evidence="4">Serine/threonine protein kinase</fullName>
    </submittedName>
</protein>
<keyword evidence="4" id="KW-0808">Transferase</keyword>
<evidence type="ECO:0000256" key="2">
    <source>
        <dbReference type="SAM" id="MobiDB-lite"/>
    </source>
</evidence>
<dbReference type="PANTHER" id="PTHR22967">
    <property type="entry name" value="SERINE/THREONINE PROTEIN KINASE"/>
    <property type="match status" value="1"/>
</dbReference>
<dbReference type="Gene3D" id="1.10.510.10">
    <property type="entry name" value="Transferase(Phosphotransferase) domain 1"/>
    <property type="match status" value="1"/>
</dbReference>
<dbReference type="Proteomes" id="UP001360560">
    <property type="component" value="Unassembled WGS sequence"/>
</dbReference>
<evidence type="ECO:0000256" key="1">
    <source>
        <dbReference type="ARBA" id="ARBA00022741"/>
    </source>
</evidence>
<evidence type="ECO:0000313" key="5">
    <source>
        <dbReference type="Proteomes" id="UP001360560"/>
    </source>
</evidence>
<feature type="region of interest" description="Disordered" evidence="2">
    <location>
        <begin position="995"/>
        <end position="1121"/>
    </location>
</feature>
<dbReference type="SMART" id="SM00220">
    <property type="entry name" value="S_TKc"/>
    <property type="match status" value="1"/>
</dbReference>
<dbReference type="InterPro" id="IPR000719">
    <property type="entry name" value="Prot_kinase_dom"/>
</dbReference>
<dbReference type="PROSITE" id="PS50011">
    <property type="entry name" value="PROTEIN_KINASE_DOM"/>
    <property type="match status" value="1"/>
</dbReference>
<proteinExistence type="predicted"/>
<feature type="compositionally biased region" description="Low complexity" evidence="2">
    <location>
        <begin position="535"/>
        <end position="547"/>
    </location>
</feature>
<gene>
    <name evidence="4" type="ORF">DASC09_020780</name>
</gene>
<organism evidence="4 5">
    <name type="scientific">Saccharomycopsis crataegensis</name>
    <dbReference type="NCBI Taxonomy" id="43959"/>
    <lineage>
        <taxon>Eukaryota</taxon>
        <taxon>Fungi</taxon>
        <taxon>Dikarya</taxon>
        <taxon>Ascomycota</taxon>
        <taxon>Saccharomycotina</taxon>
        <taxon>Saccharomycetes</taxon>
        <taxon>Saccharomycopsidaceae</taxon>
        <taxon>Saccharomycopsis</taxon>
    </lineage>
</organism>
<feature type="region of interest" description="Disordered" evidence="2">
    <location>
        <begin position="585"/>
        <end position="612"/>
    </location>
</feature>
<name>A0AAV5QKS0_9ASCO</name>
<keyword evidence="4" id="KW-0418">Kinase</keyword>
<feature type="compositionally biased region" description="Low complexity" evidence="2">
    <location>
        <begin position="592"/>
        <end position="604"/>
    </location>
</feature>
<keyword evidence="4" id="KW-0723">Serine/threonine-protein kinase</keyword>
<dbReference type="SUPFAM" id="SSF56112">
    <property type="entry name" value="Protein kinase-like (PK-like)"/>
    <property type="match status" value="1"/>
</dbReference>
<reference evidence="4 5" key="1">
    <citation type="journal article" date="2023" name="Elife">
        <title>Identification of key yeast species and microbe-microbe interactions impacting larval growth of Drosophila in the wild.</title>
        <authorList>
            <person name="Mure A."/>
            <person name="Sugiura Y."/>
            <person name="Maeda R."/>
            <person name="Honda K."/>
            <person name="Sakurai N."/>
            <person name="Takahashi Y."/>
            <person name="Watada M."/>
            <person name="Katoh T."/>
            <person name="Gotoh A."/>
            <person name="Gotoh Y."/>
            <person name="Taniguchi I."/>
            <person name="Nakamura K."/>
            <person name="Hayashi T."/>
            <person name="Katayama T."/>
            <person name="Uemura T."/>
            <person name="Hattori Y."/>
        </authorList>
    </citation>
    <scope>NUCLEOTIDE SEQUENCE [LARGE SCALE GENOMIC DNA]</scope>
    <source>
        <strain evidence="4 5">SC-9</strain>
    </source>
</reference>
<dbReference type="InterPro" id="IPR008271">
    <property type="entry name" value="Ser/Thr_kinase_AS"/>
</dbReference>
<evidence type="ECO:0000313" key="4">
    <source>
        <dbReference type="EMBL" id="GMM34753.1"/>
    </source>
</evidence>
<comment type="caution">
    <text evidence="4">The sequence shown here is derived from an EMBL/GenBank/DDBJ whole genome shotgun (WGS) entry which is preliminary data.</text>
</comment>
<feature type="compositionally biased region" description="Polar residues" evidence="2">
    <location>
        <begin position="715"/>
        <end position="742"/>
    </location>
</feature>
<feature type="region of interest" description="Disordered" evidence="2">
    <location>
        <begin position="453"/>
        <end position="484"/>
    </location>
</feature>
<dbReference type="GO" id="GO:0000147">
    <property type="term" value="P:actin cortical patch assembly"/>
    <property type="evidence" value="ECO:0007669"/>
    <property type="project" value="TreeGrafter"/>
</dbReference>
<dbReference type="PROSITE" id="PS00108">
    <property type="entry name" value="PROTEIN_KINASE_ST"/>
    <property type="match status" value="1"/>
</dbReference>
<dbReference type="InterPro" id="IPR011009">
    <property type="entry name" value="Kinase-like_dom_sf"/>
</dbReference>
<feature type="region of interest" description="Disordered" evidence="2">
    <location>
        <begin position="877"/>
        <end position="927"/>
    </location>
</feature>
<dbReference type="Pfam" id="PF00069">
    <property type="entry name" value="Pkinase"/>
    <property type="match status" value="1"/>
</dbReference>
<dbReference type="GO" id="GO:0005737">
    <property type="term" value="C:cytoplasm"/>
    <property type="evidence" value="ECO:0007669"/>
    <property type="project" value="TreeGrafter"/>
</dbReference>
<dbReference type="GO" id="GO:0004674">
    <property type="term" value="F:protein serine/threonine kinase activity"/>
    <property type="evidence" value="ECO:0007669"/>
    <property type="project" value="UniProtKB-KW"/>
</dbReference>
<feature type="compositionally biased region" description="Low complexity" evidence="2">
    <location>
        <begin position="1166"/>
        <end position="1189"/>
    </location>
</feature>
<dbReference type="GO" id="GO:0007015">
    <property type="term" value="P:actin filament organization"/>
    <property type="evidence" value="ECO:0007669"/>
    <property type="project" value="TreeGrafter"/>
</dbReference>
<feature type="compositionally biased region" description="Low complexity" evidence="2">
    <location>
        <begin position="333"/>
        <end position="353"/>
    </location>
</feature>
<evidence type="ECO:0000259" key="3">
    <source>
        <dbReference type="PROSITE" id="PS50011"/>
    </source>
</evidence>
<feature type="region of interest" description="Disordered" evidence="2">
    <location>
        <begin position="532"/>
        <end position="553"/>
    </location>
</feature>
<feature type="compositionally biased region" description="Polar residues" evidence="2">
    <location>
        <begin position="764"/>
        <end position="775"/>
    </location>
</feature>
<keyword evidence="1" id="KW-0547">Nucleotide-binding</keyword>
<accession>A0AAV5QKS0</accession>
<feature type="compositionally biased region" description="Polar residues" evidence="2">
    <location>
        <begin position="1097"/>
        <end position="1121"/>
    </location>
</feature>
<dbReference type="GeneID" id="90072732"/>
<feature type="compositionally biased region" description="Polar residues" evidence="2">
    <location>
        <begin position="319"/>
        <end position="331"/>
    </location>
</feature>
<feature type="region of interest" description="Disordered" evidence="2">
    <location>
        <begin position="319"/>
        <end position="434"/>
    </location>
</feature>
<feature type="compositionally biased region" description="Basic and acidic residues" evidence="2">
    <location>
        <begin position="1147"/>
        <end position="1164"/>
    </location>
</feature>